<dbReference type="AlphaFoldDB" id="A0A378JIJ5"/>
<dbReference type="RefSeq" id="WP_115222325.1">
    <property type="nucleotide sequence ID" value="NZ_UGOA01000001.1"/>
</dbReference>
<organism evidence="1 2">
    <name type="scientific">Legionella donaldsonii</name>
    <dbReference type="NCBI Taxonomy" id="45060"/>
    <lineage>
        <taxon>Bacteria</taxon>
        <taxon>Pseudomonadati</taxon>
        <taxon>Pseudomonadota</taxon>
        <taxon>Gammaproteobacteria</taxon>
        <taxon>Legionellales</taxon>
        <taxon>Legionellaceae</taxon>
        <taxon>Legionella</taxon>
    </lineage>
</organism>
<dbReference type="Proteomes" id="UP000254677">
    <property type="component" value="Unassembled WGS sequence"/>
</dbReference>
<dbReference type="EMBL" id="UGOA01000001">
    <property type="protein sequence ID" value="STX44500.1"/>
    <property type="molecule type" value="Genomic_DNA"/>
</dbReference>
<proteinExistence type="predicted"/>
<accession>A0A378JIJ5</accession>
<name>A0A378JIJ5_9GAMM</name>
<evidence type="ECO:0000313" key="2">
    <source>
        <dbReference type="Proteomes" id="UP000254677"/>
    </source>
</evidence>
<reference evidence="1 2" key="1">
    <citation type="submission" date="2018-06" db="EMBL/GenBank/DDBJ databases">
        <authorList>
            <consortium name="Pathogen Informatics"/>
            <person name="Doyle S."/>
        </authorList>
    </citation>
    <scope>NUCLEOTIDE SEQUENCE [LARGE SCALE GENOMIC DNA]</scope>
    <source>
        <strain evidence="1 2">NCTC13292</strain>
    </source>
</reference>
<protein>
    <submittedName>
        <fullName evidence="1">Uncharacterized protein</fullName>
    </submittedName>
</protein>
<dbReference type="OrthoDB" id="7069213at2"/>
<sequence>MAIAQLISEISQRRSSANIANSANVITKNKSALSKLALLAPVIDTQTQSGDIFDAFFEQANQAGLELLYDDKRWLKSFGYVRITKPLLERYLKCWLDAMNDEQKDFKKQNKGRFAANTYIREAMENGN</sequence>
<evidence type="ECO:0000313" key="1">
    <source>
        <dbReference type="EMBL" id="STX44500.1"/>
    </source>
</evidence>
<keyword evidence="2" id="KW-1185">Reference proteome</keyword>
<gene>
    <name evidence="1" type="ORF">NCTC13292_02789</name>
</gene>